<dbReference type="EMBL" id="UZAK01045390">
    <property type="protein sequence ID" value="VDP73856.1"/>
    <property type="molecule type" value="Genomic_DNA"/>
</dbReference>
<name>A0A183L0V2_9TREM</name>
<dbReference type="Proteomes" id="UP000279833">
    <property type="component" value="Unassembled WGS sequence"/>
</dbReference>
<gene>
    <name evidence="1" type="ORF">SCUD_LOCUS20950</name>
</gene>
<accession>A0A183L0V2</accession>
<dbReference type="WBParaSite" id="SCUD_0002095401-mRNA-1">
    <property type="protein sequence ID" value="SCUD_0002095401-mRNA-1"/>
    <property type="gene ID" value="SCUD_0002095401"/>
</dbReference>
<organism evidence="3">
    <name type="scientific">Schistosoma curassoni</name>
    <dbReference type="NCBI Taxonomy" id="6186"/>
    <lineage>
        <taxon>Eukaryota</taxon>
        <taxon>Metazoa</taxon>
        <taxon>Spiralia</taxon>
        <taxon>Lophotrochozoa</taxon>
        <taxon>Platyhelminthes</taxon>
        <taxon>Trematoda</taxon>
        <taxon>Digenea</taxon>
        <taxon>Strigeidida</taxon>
        <taxon>Schistosomatoidea</taxon>
        <taxon>Schistosomatidae</taxon>
        <taxon>Schistosoma</taxon>
    </lineage>
</organism>
<keyword evidence="2" id="KW-1185">Reference proteome</keyword>
<sequence length="143" mass="16184">MMLLLNLDFADDPALLSHTQQQMQKTTSKAADLNIHKRKSKIFRYNATCTNQIALDGEAFEDVKTFTYLDSIIDEHSESDAVVFISHCSESSRDHTTVNSTKKRLQFRALCSGLRSHRSESECDPCFADPRLYVCIGSSFMLP</sequence>
<proteinExistence type="predicted"/>
<reference evidence="1 2" key="2">
    <citation type="submission" date="2018-11" db="EMBL/GenBank/DDBJ databases">
        <authorList>
            <consortium name="Pathogen Informatics"/>
        </authorList>
    </citation>
    <scope>NUCLEOTIDE SEQUENCE [LARGE SCALE GENOMIC DNA]</scope>
    <source>
        <strain evidence="1">Dakar</strain>
        <strain evidence="2">Dakar, Senegal</strain>
    </source>
</reference>
<evidence type="ECO:0000313" key="2">
    <source>
        <dbReference type="Proteomes" id="UP000279833"/>
    </source>
</evidence>
<protein>
    <submittedName>
        <fullName evidence="3">Ovule protein</fullName>
    </submittedName>
</protein>
<reference evidence="3" key="1">
    <citation type="submission" date="2016-06" db="UniProtKB">
        <authorList>
            <consortium name="WormBaseParasite"/>
        </authorList>
    </citation>
    <scope>IDENTIFICATION</scope>
</reference>
<dbReference type="AlphaFoldDB" id="A0A183L0V2"/>
<evidence type="ECO:0000313" key="3">
    <source>
        <dbReference type="WBParaSite" id="SCUD_0002095401-mRNA-1"/>
    </source>
</evidence>
<evidence type="ECO:0000313" key="1">
    <source>
        <dbReference type="EMBL" id="VDP73856.1"/>
    </source>
</evidence>